<dbReference type="InterPro" id="IPR016156">
    <property type="entry name" value="FAD/NAD-linked_Rdtase_dimer_sf"/>
</dbReference>
<reference evidence="7 8" key="1">
    <citation type="submission" date="2015-03" db="EMBL/GenBank/DDBJ databases">
        <authorList>
            <person name="Murphy D."/>
        </authorList>
    </citation>
    <scope>NUCLEOTIDE SEQUENCE [LARGE SCALE GENOMIC DNA]</scope>
    <source>
        <strain evidence="7 8">PAP088</strain>
    </source>
</reference>
<keyword evidence="2" id="KW-0285">Flavoprotein</keyword>
<organism evidence="7 8">
    <name type="scientific">Mycobacteroides abscessus</name>
    <dbReference type="NCBI Taxonomy" id="36809"/>
    <lineage>
        <taxon>Bacteria</taxon>
        <taxon>Bacillati</taxon>
        <taxon>Actinomycetota</taxon>
        <taxon>Actinomycetes</taxon>
        <taxon>Mycobacteriales</taxon>
        <taxon>Mycobacteriaceae</taxon>
        <taxon>Mycobacteroides</taxon>
    </lineage>
</organism>
<protein>
    <submittedName>
        <fullName evidence="7">Putative ferredoxin reductase</fullName>
        <ecNumber evidence="7">1.18.1.-</ecNumber>
    </submittedName>
</protein>
<evidence type="ECO:0000256" key="4">
    <source>
        <dbReference type="ARBA" id="ARBA00023002"/>
    </source>
</evidence>
<dbReference type="GO" id="GO:0005737">
    <property type="term" value="C:cytoplasm"/>
    <property type="evidence" value="ECO:0007669"/>
    <property type="project" value="TreeGrafter"/>
</dbReference>
<dbReference type="InterPro" id="IPR028202">
    <property type="entry name" value="Reductase_C"/>
</dbReference>
<dbReference type="Gene3D" id="3.50.50.60">
    <property type="entry name" value="FAD/NAD(P)-binding domain"/>
    <property type="match status" value="2"/>
</dbReference>
<dbReference type="AlphaFoldDB" id="A0A0U0ZKK9"/>
<comment type="cofactor">
    <cofactor evidence="1">
        <name>FAD</name>
        <dbReference type="ChEBI" id="CHEBI:57692"/>
    </cofactor>
</comment>
<dbReference type="Pfam" id="PF14759">
    <property type="entry name" value="Reductase_C"/>
    <property type="match status" value="1"/>
</dbReference>
<dbReference type="PANTHER" id="PTHR43557">
    <property type="entry name" value="APOPTOSIS-INDUCING FACTOR 1"/>
    <property type="match status" value="1"/>
</dbReference>
<accession>A0A0U0ZKK9</accession>
<name>A0A0U0ZKK9_9MYCO</name>
<feature type="domain" description="Reductase C-terminal" evidence="6">
    <location>
        <begin position="328"/>
        <end position="396"/>
    </location>
</feature>
<keyword evidence="3" id="KW-0274">FAD</keyword>
<sequence length="402" mass="42392">MKKPMTDAERGVLIIGGGLGAVRTAEQLRRAEFTGPITIVSSETHLPYDRPPLSKDVLRDAEKTIDAVVLKPREFYDEKQIELRLGSEVTALDPVARTVTLSDGGTLEYGEVIIATGLVPRRIPTFPDLAGVHVLRTADDSFALRGDAENARRAVVVGAGFIGCEVAATLRANGVEVVLVEPQPAPLLAAIGQQLGELVARLHRNEGVDVRVGVGVDAVEGQDRVQSVTLSDGTRLDTDLVVLGIGSRPAIDWLDGSGVAVDNGVVCDAVGATGTPHVWALGDVAAWAGADGRPNRVEHWSNVADQVRALVPALLGQENSANTVAVPYFWSDQYDVKIQSLGHLGSSDTVHLISDDGRKFLAYLERDGVLTGVVGCGMAGPVMKMRAKIAAGTPIAEVLTGS</sequence>
<dbReference type="PRINTS" id="PR00368">
    <property type="entry name" value="FADPNR"/>
</dbReference>
<dbReference type="InterPro" id="IPR023753">
    <property type="entry name" value="FAD/NAD-binding_dom"/>
</dbReference>
<dbReference type="InterPro" id="IPR050446">
    <property type="entry name" value="FAD-oxidoreductase/Apoptosis"/>
</dbReference>
<evidence type="ECO:0000256" key="1">
    <source>
        <dbReference type="ARBA" id="ARBA00001974"/>
    </source>
</evidence>
<dbReference type="GO" id="GO:0016651">
    <property type="term" value="F:oxidoreductase activity, acting on NAD(P)H"/>
    <property type="evidence" value="ECO:0007669"/>
    <property type="project" value="TreeGrafter"/>
</dbReference>
<dbReference type="SUPFAM" id="SSF51905">
    <property type="entry name" value="FAD/NAD(P)-binding domain"/>
    <property type="match status" value="2"/>
</dbReference>
<dbReference type="Pfam" id="PF07992">
    <property type="entry name" value="Pyr_redox_2"/>
    <property type="match status" value="1"/>
</dbReference>
<dbReference type="SUPFAM" id="SSF55424">
    <property type="entry name" value="FAD/NAD-linked reductases, dimerisation (C-terminal) domain"/>
    <property type="match status" value="1"/>
</dbReference>
<dbReference type="Proteomes" id="UP000045782">
    <property type="component" value="Unassembled WGS sequence"/>
</dbReference>
<proteinExistence type="predicted"/>
<evidence type="ECO:0000259" key="5">
    <source>
        <dbReference type="Pfam" id="PF07992"/>
    </source>
</evidence>
<dbReference type="EC" id="1.18.1.-" evidence="7"/>
<dbReference type="InterPro" id="IPR036188">
    <property type="entry name" value="FAD/NAD-bd_sf"/>
</dbReference>
<evidence type="ECO:0000313" key="7">
    <source>
        <dbReference type="EMBL" id="CPV42020.1"/>
    </source>
</evidence>
<evidence type="ECO:0000256" key="3">
    <source>
        <dbReference type="ARBA" id="ARBA00022827"/>
    </source>
</evidence>
<dbReference type="EMBL" id="CSWP01000002">
    <property type="protein sequence ID" value="CPV42020.1"/>
    <property type="molecule type" value="Genomic_DNA"/>
</dbReference>
<dbReference type="PANTHER" id="PTHR43557:SF2">
    <property type="entry name" value="RIESKE DOMAIN-CONTAINING PROTEIN-RELATED"/>
    <property type="match status" value="1"/>
</dbReference>
<gene>
    <name evidence="7" type="primary">thcD</name>
    <name evidence="7" type="ORF">ERS075579_01343</name>
</gene>
<feature type="domain" description="FAD/NAD(P)-binding" evidence="5">
    <location>
        <begin position="12"/>
        <end position="302"/>
    </location>
</feature>
<evidence type="ECO:0000313" key="8">
    <source>
        <dbReference type="Proteomes" id="UP000045782"/>
    </source>
</evidence>
<evidence type="ECO:0000256" key="2">
    <source>
        <dbReference type="ARBA" id="ARBA00022630"/>
    </source>
</evidence>
<dbReference type="PRINTS" id="PR00411">
    <property type="entry name" value="PNDRDTASEI"/>
</dbReference>
<dbReference type="Gene3D" id="3.30.390.30">
    <property type="match status" value="1"/>
</dbReference>
<evidence type="ECO:0000259" key="6">
    <source>
        <dbReference type="Pfam" id="PF14759"/>
    </source>
</evidence>
<keyword evidence="4 7" id="KW-0560">Oxidoreductase</keyword>